<reference evidence="1" key="1">
    <citation type="journal article" date="2015" name="Nature">
        <title>Complex archaea that bridge the gap between prokaryotes and eukaryotes.</title>
        <authorList>
            <person name="Spang A."/>
            <person name="Saw J.H."/>
            <person name="Jorgensen S.L."/>
            <person name="Zaremba-Niedzwiedzka K."/>
            <person name="Martijn J."/>
            <person name="Lind A.E."/>
            <person name="van Eijk R."/>
            <person name="Schleper C."/>
            <person name="Guy L."/>
            <person name="Ettema T.J."/>
        </authorList>
    </citation>
    <scope>NUCLEOTIDE SEQUENCE</scope>
</reference>
<dbReference type="EMBL" id="LAZR01016156">
    <property type="protein sequence ID" value="KKM05720.1"/>
    <property type="molecule type" value="Genomic_DNA"/>
</dbReference>
<proteinExistence type="predicted"/>
<gene>
    <name evidence="1" type="ORF">LCGC14_1751290</name>
</gene>
<protein>
    <submittedName>
        <fullName evidence="1">Uncharacterized protein</fullName>
    </submittedName>
</protein>
<organism evidence="1">
    <name type="scientific">marine sediment metagenome</name>
    <dbReference type="NCBI Taxonomy" id="412755"/>
    <lineage>
        <taxon>unclassified sequences</taxon>
        <taxon>metagenomes</taxon>
        <taxon>ecological metagenomes</taxon>
    </lineage>
</organism>
<accession>A0A0F9H3W6</accession>
<sequence>MTEIESSVERAQKWQRFLNTGIDRNRIFRYEWCVIVGLYETAVWVNDNQNYQNYFLDWVKPGHKDI</sequence>
<name>A0A0F9H3W6_9ZZZZ</name>
<comment type="caution">
    <text evidence="1">The sequence shown here is derived from an EMBL/GenBank/DDBJ whole genome shotgun (WGS) entry which is preliminary data.</text>
</comment>
<dbReference type="AlphaFoldDB" id="A0A0F9H3W6"/>
<evidence type="ECO:0000313" key="1">
    <source>
        <dbReference type="EMBL" id="KKM05720.1"/>
    </source>
</evidence>